<comment type="caution">
    <text evidence="2">The sequence shown here is derived from an EMBL/GenBank/DDBJ whole genome shotgun (WGS) entry which is preliminary data.</text>
</comment>
<protein>
    <recommendedName>
        <fullName evidence="4">Peptidase A2 domain-containing protein</fullName>
    </recommendedName>
</protein>
<sequence length="249" mass="28415">MEWMVKGEPNKIVNYLIDTLLPEEFRRTIKNEMARGANKLLYKDVVAFIKWLRACCKDYLRWKPANTKKPQPTLLGGKHGDNKKPVVKGLLPSENRRSGDSSSRMTRETYWPLARLRQPKELKLQLPDGSKDTDSTCQVTIDDVLELDRVLLNSGADVNIANRSLVTHLERKGVSKAWFDTFKIYTNAGPLLLRRTPASIFGGDAEPLTMMLFRPVMERLGYSVDAILAKAYGTRPEWDLQDLAPRRVQ</sequence>
<proteinExistence type="predicted"/>
<evidence type="ECO:0008006" key="4">
    <source>
        <dbReference type="Google" id="ProtNLM"/>
    </source>
</evidence>
<name>A0A6G0PSM5_9STRA</name>
<dbReference type="Proteomes" id="UP000476176">
    <property type="component" value="Unassembled WGS sequence"/>
</dbReference>
<organism evidence="2 3">
    <name type="scientific">Phytophthora fragariae</name>
    <dbReference type="NCBI Taxonomy" id="53985"/>
    <lineage>
        <taxon>Eukaryota</taxon>
        <taxon>Sar</taxon>
        <taxon>Stramenopiles</taxon>
        <taxon>Oomycota</taxon>
        <taxon>Peronosporomycetes</taxon>
        <taxon>Peronosporales</taxon>
        <taxon>Peronosporaceae</taxon>
        <taxon>Phytophthora</taxon>
    </lineage>
</organism>
<dbReference type="EMBL" id="QXGC01000031">
    <property type="protein sequence ID" value="KAE9253860.1"/>
    <property type="molecule type" value="Genomic_DNA"/>
</dbReference>
<evidence type="ECO:0000256" key="1">
    <source>
        <dbReference type="SAM" id="MobiDB-lite"/>
    </source>
</evidence>
<evidence type="ECO:0000313" key="2">
    <source>
        <dbReference type="EMBL" id="KAE9253860.1"/>
    </source>
</evidence>
<reference evidence="2 3" key="1">
    <citation type="submission" date="2018-09" db="EMBL/GenBank/DDBJ databases">
        <title>Genomic investigation of the strawberry pathogen Phytophthora fragariae indicates pathogenicity is determined by transcriptional variation in three key races.</title>
        <authorList>
            <person name="Adams T.M."/>
            <person name="Armitage A.D."/>
            <person name="Sobczyk M.K."/>
            <person name="Bates H.J."/>
            <person name="Dunwell J.M."/>
            <person name="Nellist C.F."/>
            <person name="Harrison R.J."/>
        </authorList>
    </citation>
    <scope>NUCLEOTIDE SEQUENCE [LARGE SCALE GENOMIC DNA]</scope>
    <source>
        <strain evidence="2 3">BC-23</strain>
    </source>
</reference>
<feature type="region of interest" description="Disordered" evidence="1">
    <location>
        <begin position="68"/>
        <end position="106"/>
    </location>
</feature>
<accession>A0A6G0PSM5</accession>
<dbReference type="AlphaFoldDB" id="A0A6G0PSM5"/>
<gene>
    <name evidence="2" type="ORF">PF004_g1297</name>
</gene>
<evidence type="ECO:0000313" key="3">
    <source>
        <dbReference type="Proteomes" id="UP000476176"/>
    </source>
</evidence>